<dbReference type="EMBL" id="JAPQKO010000006">
    <property type="protein sequence ID" value="KAJ5155654.1"/>
    <property type="molecule type" value="Genomic_DNA"/>
</dbReference>
<dbReference type="SUPFAM" id="SSF48366">
    <property type="entry name" value="Ras GEF"/>
    <property type="match status" value="1"/>
</dbReference>
<evidence type="ECO:0000256" key="1">
    <source>
        <dbReference type="SAM" id="MobiDB-lite"/>
    </source>
</evidence>
<accession>A0A9W9LGT0</accession>
<dbReference type="InterPro" id="IPR023578">
    <property type="entry name" value="Ras_GEF_dom_sf"/>
</dbReference>
<organism evidence="2 3">
    <name type="scientific">Penicillium capsulatum</name>
    <dbReference type="NCBI Taxonomy" id="69766"/>
    <lineage>
        <taxon>Eukaryota</taxon>
        <taxon>Fungi</taxon>
        <taxon>Dikarya</taxon>
        <taxon>Ascomycota</taxon>
        <taxon>Pezizomycotina</taxon>
        <taxon>Eurotiomycetes</taxon>
        <taxon>Eurotiomycetidae</taxon>
        <taxon>Eurotiales</taxon>
        <taxon>Aspergillaceae</taxon>
        <taxon>Penicillium</taxon>
    </lineage>
</organism>
<reference evidence="2" key="2">
    <citation type="journal article" date="2023" name="IMA Fungus">
        <title>Comparative genomic study of the Penicillium genus elucidates a diverse pangenome and 15 lateral gene transfer events.</title>
        <authorList>
            <person name="Petersen C."/>
            <person name="Sorensen T."/>
            <person name="Nielsen M.R."/>
            <person name="Sondergaard T.E."/>
            <person name="Sorensen J.L."/>
            <person name="Fitzpatrick D.A."/>
            <person name="Frisvad J.C."/>
            <person name="Nielsen K.L."/>
        </authorList>
    </citation>
    <scope>NUCLEOTIDE SEQUENCE</scope>
    <source>
        <strain evidence="2">IBT 21917</strain>
    </source>
</reference>
<evidence type="ECO:0000313" key="2">
    <source>
        <dbReference type="EMBL" id="KAJ5155654.1"/>
    </source>
</evidence>
<dbReference type="OrthoDB" id="4312812at2759"/>
<feature type="non-terminal residue" evidence="2">
    <location>
        <position position="1"/>
    </location>
</feature>
<feature type="region of interest" description="Disordered" evidence="1">
    <location>
        <begin position="1"/>
        <end position="25"/>
    </location>
</feature>
<reference evidence="2" key="1">
    <citation type="submission" date="2022-11" db="EMBL/GenBank/DDBJ databases">
        <authorList>
            <person name="Petersen C."/>
        </authorList>
    </citation>
    <scope>NUCLEOTIDE SEQUENCE</scope>
    <source>
        <strain evidence="2">IBT 21917</strain>
    </source>
</reference>
<name>A0A9W9LGT0_9EURO</name>
<evidence type="ECO:0008006" key="4">
    <source>
        <dbReference type="Google" id="ProtNLM"/>
    </source>
</evidence>
<feature type="compositionally biased region" description="Polar residues" evidence="1">
    <location>
        <begin position="8"/>
        <end position="25"/>
    </location>
</feature>
<dbReference type="AlphaFoldDB" id="A0A9W9LGT0"/>
<gene>
    <name evidence="2" type="ORF">N7492_008457</name>
</gene>
<keyword evidence="3" id="KW-1185">Reference proteome</keyword>
<dbReference type="Proteomes" id="UP001146351">
    <property type="component" value="Unassembled WGS sequence"/>
</dbReference>
<evidence type="ECO:0000313" key="3">
    <source>
        <dbReference type="Proteomes" id="UP001146351"/>
    </source>
</evidence>
<protein>
    <recommendedName>
        <fullName evidence="4">Ras-GEF domain-containing protein</fullName>
    </recommendedName>
</protein>
<proteinExistence type="predicted"/>
<sequence>HPCGRKSTLGTMSQDPPSRAVQSESTQSYQSLFQSSAEFPRFIVSYRWWEDEVTTVFWAFNIPDISRVIRYGLFRDASFPRNSLLSRNADTIDAFLKAMSEPHEQPLLGNLSHIQRVEEILRRSSIPDLELVPWSWFPMPPGHSLDARAIASAIEAESHFQFSRIAFEEIVRASLGYNASSVEWFLLQHTTLYIHLLDHLRTYPEEIPLYIEVETHLRSQSPFAHRALVQCLTALQPGAIPNLKQASTPRFEFVAGPIQRLFRDQPPSLSTILKVFSVLAIRFRRQYIHTARMDWETPFDTNILFLEYCLNSTSPEDLAHTLISTDEVDFARLSRQNIAANDVVVKRLLASWHTVSISVWECCSALPDVTLFLRECAQVLFNRCDYHSLTAVLDGLHMYAISTARFCGLNSAIGNMVVLDPIAPPETTLLVNPAQNYSNYQQHYLEHPGIPFLLPHLRDYHKYGTLEPLFHYLQNSVRERR</sequence>
<comment type="caution">
    <text evidence="2">The sequence shown here is derived from an EMBL/GenBank/DDBJ whole genome shotgun (WGS) entry which is preliminary data.</text>
</comment>